<dbReference type="InterPro" id="IPR031848">
    <property type="entry name" value="PrlF_antitoxin"/>
</dbReference>
<feature type="domain" description="SpoVT-AbrB" evidence="1">
    <location>
        <begin position="8"/>
        <end position="53"/>
    </location>
</feature>
<dbReference type="RefSeq" id="WP_380080514.1">
    <property type="nucleotide sequence ID" value="NZ_JBHRZF010000203.1"/>
</dbReference>
<evidence type="ECO:0000313" key="2">
    <source>
        <dbReference type="EMBL" id="MFC3862570.1"/>
    </source>
</evidence>
<comment type="caution">
    <text evidence="2">The sequence shown here is derived from an EMBL/GenBank/DDBJ whole genome shotgun (WGS) entry which is preliminary data.</text>
</comment>
<proteinExistence type="predicted"/>
<dbReference type="InterPro" id="IPR037914">
    <property type="entry name" value="SpoVT-AbrB_sf"/>
</dbReference>
<dbReference type="SUPFAM" id="SSF89447">
    <property type="entry name" value="AbrB/MazE/MraZ-like"/>
    <property type="match status" value="1"/>
</dbReference>
<dbReference type="InterPro" id="IPR007159">
    <property type="entry name" value="SpoVT-AbrB_dom"/>
</dbReference>
<dbReference type="Pfam" id="PF15937">
    <property type="entry name" value="PrlF_antitoxin"/>
    <property type="match status" value="1"/>
</dbReference>
<sequence>MTSLDITSTLTDRYQTTIPEAVRHALGLQKRDRLQYRVENGQVIISRADEEKDPALAPFLALLENDIQDHPEHLQALDRDLHTRLKELTADIEIDLNAPLDPDDE</sequence>
<evidence type="ECO:0000313" key="3">
    <source>
        <dbReference type="Proteomes" id="UP001595748"/>
    </source>
</evidence>
<reference evidence="3" key="1">
    <citation type="journal article" date="2019" name="Int. J. Syst. Evol. Microbiol.">
        <title>The Global Catalogue of Microorganisms (GCM) 10K type strain sequencing project: providing services to taxonomists for standard genome sequencing and annotation.</title>
        <authorList>
            <consortium name="The Broad Institute Genomics Platform"/>
            <consortium name="The Broad Institute Genome Sequencing Center for Infectious Disease"/>
            <person name="Wu L."/>
            <person name="Ma J."/>
        </authorList>
    </citation>
    <scope>NUCLEOTIDE SEQUENCE [LARGE SCALE GENOMIC DNA]</scope>
    <source>
        <strain evidence="3">CCTCC AB 2013263</strain>
    </source>
</reference>
<keyword evidence="3" id="KW-1185">Reference proteome</keyword>
<name>A0ABV8AEE9_9DEIO</name>
<dbReference type="Proteomes" id="UP001595748">
    <property type="component" value="Unassembled WGS sequence"/>
</dbReference>
<evidence type="ECO:0000259" key="1">
    <source>
        <dbReference type="SMART" id="SM00966"/>
    </source>
</evidence>
<gene>
    <name evidence="2" type="ORF">ACFOPQ_17540</name>
</gene>
<protein>
    <submittedName>
        <fullName evidence="2">Type II toxin-antitoxin system PrlF family antitoxin</fullName>
    </submittedName>
</protein>
<dbReference type="SMART" id="SM00966">
    <property type="entry name" value="SpoVT_AbrB"/>
    <property type="match status" value="1"/>
</dbReference>
<dbReference type="Gene3D" id="2.10.260.10">
    <property type="match status" value="1"/>
</dbReference>
<organism evidence="2 3">
    <name type="scientific">Deinococcus antarcticus</name>
    <dbReference type="NCBI Taxonomy" id="1298767"/>
    <lineage>
        <taxon>Bacteria</taxon>
        <taxon>Thermotogati</taxon>
        <taxon>Deinococcota</taxon>
        <taxon>Deinococci</taxon>
        <taxon>Deinococcales</taxon>
        <taxon>Deinococcaceae</taxon>
        <taxon>Deinococcus</taxon>
    </lineage>
</organism>
<accession>A0ABV8AEE9</accession>
<dbReference type="EMBL" id="JBHRZF010000203">
    <property type="protein sequence ID" value="MFC3862570.1"/>
    <property type="molecule type" value="Genomic_DNA"/>
</dbReference>